<evidence type="ECO:0000313" key="2">
    <source>
        <dbReference type="EMBL" id="CUG88783.1"/>
    </source>
</evidence>
<dbReference type="Proteomes" id="UP000051952">
    <property type="component" value="Unassembled WGS sequence"/>
</dbReference>
<sequence>MKTKWVGMLLVVITTATADDSFPDGSSSGSSSTASAAMLFEAVQYLRPLPESWSPNISLDQWEGVSVPPSPTCFHPGMPLILYAIVIVADDFSSNATLRLDLLDPMAPMCNITVVSSSAASITVIMNVSHLPVTLQFLDVSETDVFTTSPFNNRYVDFAKMPTYLGYFDFSYTGIGGNLDLSLMGQTEGTEFSNFNATGNVGLVGGVDLTGAFGPNIDLRGTGISTVVVQASQQNIVGPSPSSGPDCTIFVDATVTVLPVTIGSVFLLEQGYYCMPPPNSSSEFPLDRGILNVFQADGKNLLRMINPPYQCETPFDPLVTFNEGYVMNSTVLAMLLYPCVSLTLDYMQKLSNPGTQIGAIDAVTKETTIFGDCQYLEVGADAAYYSVTLSEDAFMDFNNTGYNVTARGYHESGELATCVFAWPLYINNPTWGTRNVIWNDRQLISDLAPCLPRRSGNITFSNWTSVTYLIPDSLILTDDEDRVLVLTTPSSNDVLVFTPFTYDITLEFCLVTATFLYRWTVSAFSSTIVVANANKLAHTMGFFNIMLHHRAAALT</sequence>
<proteinExistence type="predicted"/>
<evidence type="ECO:0008006" key="4">
    <source>
        <dbReference type="Google" id="ProtNLM"/>
    </source>
</evidence>
<keyword evidence="3" id="KW-1185">Reference proteome</keyword>
<accession>A0A0S4JF54</accession>
<evidence type="ECO:0000313" key="3">
    <source>
        <dbReference type="Proteomes" id="UP000051952"/>
    </source>
</evidence>
<gene>
    <name evidence="2" type="ORF">BSAL_17265</name>
</gene>
<protein>
    <recommendedName>
        <fullName evidence="4">Membrane-associated protein</fullName>
    </recommendedName>
</protein>
<dbReference type="AlphaFoldDB" id="A0A0S4JF54"/>
<feature type="chain" id="PRO_5006622302" description="Membrane-associated protein" evidence="1">
    <location>
        <begin position="19"/>
        <end position="555"/>
    </location>
</feature>
<name>A0A0S4JF54_BODSA</name>
<keyword evidence="1" id="KW-0732">Signal</keyword>
<dbReference type="VEuPathDB" id="TriTrypDB:BSAL_17265"/>
<reference evidence="3" key="1">
    <citation type="submission" date="2015-09" db="EMBL/GenBank/DDBJ databases">
        <authorList>
            <consortium name="Pathogen Informatics"/>
        </authorList>
    </citation>
    <scope>NUCLEOTIDE SEQUENCE [LARGE SCALE GENOMIC DNA]</scope>
    <source>
        <strain evidence="3">Lake Konstanz</strain>
    </source>
</reference>
<organism evidence="2 3">
    <name type="scientific">Bodo saltans</name>
    <name type="common">Flagellated protozoan</name>
    <dbReference type="NCBI Taxonomy" id="75058"/>
    <lineage>
        <taxon>Eukaryota</taxon>
        <taxon>Discoba</taxon>
        <taxon>Euglenozoa</taxon>
        <taxon>Kinetoplastea</taxon>
        <taxon>Metakinetoplastina</taxon>
        <taxon>Eubodonida</taxon>
        <taxon>Bodonidae</taxon>
        <taxon>Bodo</taxon>
    </lineage>
</organism>
<feature type="signal peptide" evidence="1">
    <location>
        <begin position="1"/>
        <end position="18"/>
    </location>
</feature>
<evidence type="ECO:0000256" key="1">
    <source>
        <dbReference type="SAM" id="SignalP"/>
    </source>
</evidence>
<dbReference type="EMBL" id="CYKH01001671">
    <property type="protein sequence ID" value="CUG88783.1"/>
    <property type="molecule type" value="Genomic_DNA"/>
</dbReference>